<dbReference type="PANTHER" id="PTHR37534">
    <property type="entry name" value="TRANSCRIPTIONAL ACTIVATOR PROTEIN UGA3"/>
    <property type="match status" value="1"/>
</dbReference>
<gene>
    <name evidence="5" type="ORF">L202_08302</name>
</gene>
<dbReference type="InterPro" id="IPR001138">
    <property type="entry name" value="Zn2Cys6_DnaBD"/>
</dbReference>
<dbReference type="OrthoDB" id="2561042at2759"/>
<dbReference type="SMART" id="SM00066">
    <property type="entry name" value="GAL4"/>
    <property type="match status" value="1"/>
</dbReference>
<reference evidence="5 6" key="1">
    <citation type="submission" date="2016-06" db="EMBL/GenBank/DDBJ databases">
        <title>Evolution of pathogenesis and genome organization in the Tremellales.</title>
        <authorList>
            <person name="Cuomo C."/>
            <person name="Litvintseva A."/>
            <person name="Heitman J."/>
            <person name="Chen Y."/>
            <person name="Sun S."/>
            <person name="Springer D."/>
            <person name="Dromer F."/>
            <person name="Young S."/>
            <person name="Zeng Q."/>
            <person name="Chapman S."/>
            <person name="Gujja S."/>
            <person name="Saif S."/>
            <person name="Birren B."/>
        </authorList>
    </citation>
    <scope>NUCLEOTIDE SEQUENCE [LARGE SCALE GENOMIC DNA]</scope>
    <source>
        <strain evidence="5 6">CBS 6039</strain>
    </source>
</reference>
<dbReference type="STRING" id="1295533.A0A1E3H962"/>
<dbReference type="Proteomes" id="UP000094065">
    <property type="component" value="Unassembled WGS sequence"/>
</dbReference>
<dbReference type="GO" id="GO:0000981">
    <property type="term" value="F:DNA-binding transcription factor activity, RNA polymerase II-specific"/>
    <property type="evidence" value="ECO:0007669"/>
    <property type="project" value="InterPro"/>
</dbReference>
<dbReference type="Pfam" id="PF00172">
    <property type="entry name" value="Zn_clus"/>
    <property type="match status" value="1"/>
</dbReference>
<name>A0A1E3H962_9TREE</name>
<dbReference type="PROSITE" id="PS50048">
    <property type="entry name" value="ZN2_CY6_FUNGAL_2"/>
    <property type="match status" value="1"/>
</dbReference>
<dbReference type="SUPFAM" id="SSF57701">
    <property type="entry name" value="Zn2/Cys6 DNA-binding domain"/>
    <property type="match status" value="1"/>
</dbReference>
<evidence type="ECO:0000256" key="1">
    <source>
        <dbReference type="ARBA" id="ARBA00004123"/>
    </source>
</evidence>
<dbReference type="AlphaFoldDB" id="A0A1E3H962"/>
<dbReference type="Pfam" id="PF11951">
    <property type="entry name" value="Fungal_trans_2"/>
    <property type="match status" value="1"/>
</dbReference>
<feature type="domain" description="Zn(2)-C6 fungal-type" evidence="4">
    <location>
        <begin position="37"/>
        <end position="67"/>
    </location>
</feature>
<dbReference type="InterPro" id="IPR021858">
    <property type="entry name" value="Fun_TF"/>
</dbReference>
<proteinExistence type="predicted"/>
<sequence>MASTPATVLAPKPEGISDNDSSNNVAKRPKLTRSRAGCLECKKRRRKCDEQTPGCGRCLAAGRDCVYPSNWRNTNDRPTVNLDPPDYLALIFWDAEERELVSHSSPQRRIRIGAGLCYARAQMQHFMCFGTINLCAIPQADKPIQFFDISYSIAHPRGSHLHSDALLISLLSIAAIHRSSLLLQQQKGYLKGLPRGTWARPSLPNGISSTNTITRLRAIGTCLSQSSMDLCLSALLLKLPTIETTPDNTLVLLTSLLCAIISQVMIGGIKWKNALTIACDLVSAQGGPAAMLEAACGKPHFARTRAVLEQLVLVDVWRCLATGQQPQLLAEPFQPWWYDYATAQGERSSEDFRNKCGMDAGVLELANRVNILVHEQNVLQSISDQTYIGQNTTKANDLLLELDIWVAGEEMDGQTPLKIILGNQIMIYTLRVVLLVDLLHHAHSHEAVQTAACKGLRLLEQSRSFTTINMLIATIILGSMMQEETGRQRARSVITSMRSHESFSYDVEEAFGMLNRLYALRDDGHYDPSWRSVVGELLLL</sequence>
<dbReference type="EMBL" id="AWGJ01000014">
    <property type="protein sequence ID" value="ODN72878.1"/>
    <property type="molecule type" value="Genomic_DNA"/>
</dbReference>
<dbReference type="PROSITE" id="PS00463">
    <property type="entry name" value="ZN2_CY6_FUNGAL_1"/>
    <property type="match status" value="1"/>
</dbReference>
<dbReference type="Gene3D" id="4.10.240.10">
    <property type="entry name" value="Zn(2)-C6 fungal-type DNA-binding domain"/>
    <property type="match status" value="1"/>
</dbReference>
<dbReference type="GeneID" id="30159611"/>
<dbReference type="GO" id="GO:0008270">
    <property type="term" value="F:zinc ion binding"/>
    <property type="evidence" value="ECO:0007669"/>
    <property type="project" value="InterPro"/>
</dbReference>
<evidence type="ECO:0000256" key="3">
    <source>
        <dbReference type="SAM" id="MobiDB-lite"/>
    </source>
</evidence>
<keyword evidence="2" id="KW-0539">Nucleus</keyword>
<accession>A0A1E3H962</accession>
<dbReference type="InterPro" id="IPR036864">
    <property type="entry name" value="Zn2-C6_fun-type_DNA-bd_sf"/>
</dbReference>
<evidence type="ECO:0000313" key="5">
    <source>
        <dbReference type="EMBL" id="ODN72878.1"/>
    </source>
</evidence>
<dbReference type="PANTHER" id="PTHR37534:SF20">
    <property type="entry name" value="PRO1A C6 ZINK-FINGER PROTEIN"/>
    <property type="match status" value="1"/>
</dbReference>
<dbReference type="RefSeq" id="XP_018988819.1">
    <property type="nucleotide sequence ID" value="XM_019143156.1"/>
</dbReference>
<organism evidence="5 6">
    <name type="scientific">Cryptococcus amylolentus CBS 6039</name>
    <dbReference type="NCBI Taxonomy" id="1295533"/>
    <lineage>
        <taxon>Eukaryota</taxon>
        <taxon>Fungi</taxon>
        <taxon>Dikarya</taxon>
        <taxon>Basidiomycota</taxon>
        <taxon>Agaricomycotina</taxon>
        <taxon>Tremellomycetes</taxon>
        <taxon>Tremellales</taxon>
        <taxon>Cryptococcaceae</taxon>
        <taxon>Cryptococcus</taxon>
    </lineage>
</organism>
<evidence type="ECO:0000256" key="2">
    <source>
        <dbReference type="ARBA" id="ARBA00023242"/>
    </source>
</evidence>
<protein>
    <recommendedName>
        <fullName evidence="4">Zn(2)-C6 fungal-type domain-containing protein</fullName>
    </recommendedName>
</protein>
<evidence type="ECO:0000313" key="6">
    <source>
        <dbReference type="Proteomes" id="UP000094065"/>
    </source>
</evidence>
<evidence type="ECO:0000259" key="4">
    <source>
        <dbReference type="PROSITE" id="PS50048"/>
    </source>
</evidence>
<comment type="subcellular location">
    <subcellularLocation>
        <location evidence="1">Nucleus</location>
    </subcellularLocation>
</comment>
<feature type="region of interest" description="Disordered" evidence="3">
    <location>
        <begin position="1"/>
        <end position="28"/>
    </location>
</feature>
<keyword evidence="6" id="KW-1185">Reference proteome</keyword>
<dbReference type="GO" id="GO:0005634">
    <property type="term" value="C:nucleus"/>
    <property type="evidence" value="ECO:0007669"/>
    <property type="project" value="UniProtKB-SubCell"/>
</dbReference>
<dbReference type="CDD" id="cd00067">
    <property type="entry name" value="GAL4"/>
    <property type="match status" value="1"/>
</dbReference>
<comment type="caution">
    <text evidence="5">The sequence shown here is derived from an EMBL/GenBank/DDBJ whole genome shotgun (WGS) entry which is preliminary data.</text>
</comment>